<comment type="caution">
    <text evidence="10">The sequence shown here is derived from an EMBL/GenBank/DDBJ whole genome shotgun (WGS) entry which is preliminary data.</text>
</comment>
<evidence type="ECO:0000259" key="9">
    <source>
        <dbReference type="Pfam" id="PF13145"/>
    </source>
</evidence>
<evidence type="ECO:0000256" key="4">
    <source>
        <dbReference type="ARBA" id="ARBA00022989"/>
    </source>
</evidence>
<dbReference type="Proteomes" id="UP000183924">
    <property type="component" value="Unassembled WGS sequence"/>
</dbReference>
<dbReference type="GO" id="GO:0003755">
    <property type="term" value="F:peptidyl-prolyl cis-trans isomerase activity"/>
    <property type="evidence" value="ECO:0007669"/>
    <property type="project" value="InterPro"/>
</dbReference>
<keyword evidence="6" id="KW-0143">Chaperone</keyword>
<sequence>MLQSIRDRTQGWITNTVIGLLIIVFTLWGIHGYLELNAGRNNKVVAKIAGQTLLQSDFDKAYQRAYQQTRDRFGEKFSNDGKMAKELRRQILREWETTQVLFQAALQSKYRISQSLIDSVLLQIPAFQSEGRFSIEKFYDVLHALNYTKLEFLGDIKKTLLINQVKQGITQSEFALPQDISNYIKYRDQKRDFAYLIIPHSRFSEQKNLPDFKIFAYYQKNKLSFSQPEQASIEYIELSFQDEKKFLENRAKLANLTYMHPDSLAIAANKLGLEIHSTAFFDKAGGKKGLSKNSKILAATFSQDVLQGNNSPVIDINSNTAIVLRIKKYQPAGIQPFNNEVREKIKVILNKQLAISKARQFGENLLRNLEKMSSTPINLESKKLKWKFIKQANRYDKKLNKEVINTVFTLTPPNKHILALLSMKGFSLENGDYVLVRLMAVYDEAPPPLLNNSTKKLYREEIAKNLGQLDYTLYTNNLLKKVKLIP</sequence>
<name>A0A1J8NH82_9COXI</name>
<dbReference type="InterPro" id="IPR000297">
    <property type="entry name" value="PPIase_PpiC"/>
</dbReference>
<evidence type="ECO:0000256" key="7">
    <source>
        <dbReference type="ARBA" id="ARBA00038408"/>
    </source>
</evidence>
<dbReference type="RefSeq" id="WP_071662760.1">
    <property type="nucleotide sequence ID" value="NZ_LUKY01000033.1"/>
</dbReference>
<feature type="domain" description="PpiC" evidence="9">
    <location>
        <begin position="216"/>
        <end position="342"/>
    </location>
</feature>
<comment type="similarity">
    <text evidence="7">Belongs to the PpiD chaperone family.</text>
</comment>
<dbReference type="SUPFAM" id="SSF109998">
    <property type="entry name" value="Triger factor/SurA peptide-binding domain-like"/>
    <property type="match status" value="1"/>
</dbReference>
<accession>A0A1J8NH82</accession>
<evidence type="ECO:0000256" key="5">
    <source>
        <dbReference type="ARBA" id="ARBA00023136"/>
    </source>
</evidence>
<dbReference type="OrthoDB" id="9812372at2"/>
<protein>
    <recommendedName>
        <fullName evidence="9">PpiC domain-containing protein</fullName>
    </recommendedName>
</protein>
<reference evidence="10 11" key="1">
    <citation type="submission" date="2016-03" db="EMBL/GenBank/DDBJ databases">
        <title>Comparative genomics of Rickettsiella.</title>
        <authorList>
            <person name="Chandler C."/>
            <person name="Wang Y."/>
        </authorList>
    </citation>
    <scope>NUCLEOTIDE SEQUENCE [LARGE SCALE GENOMIC DNA]</scope>
    <source>
        <strain evidence="10 11">RCFS May 2013</strain>
    </source>
</reference>
<keyword evidence="2" id="KW-1003">Cell membrane</keyword>
<dbReference type="Pfam" id="PF13624">
    <property type="entry name" value="SurA_N_3"/>
    <property type="match status" value="1"/>
</dbReference>
<dbReference type="Gene3D" id="1.10.4030.10">
    <property type="entry name" value="Porin chaperone SurA, peptide-binding domain"/>
    <property type="match status" value="1"/>
</dbReference>
<dbReference type="AlphaFoldDB" id="A0A1J8NH82"/>
<evidence type="ECO:0000256" key="3">
    <source>
        <dbReference type="ARBA" id="ARBA00022692"/>
    </source>
</evidence>
<feature type="transmembrane region" description="Helical" evidence="8">
    <location>
        <begin position="12"/>
        <end position="34"/>
    </location>
</feature>
<comment type="subcellular location">
    <subcellularLocation>
        <location evidence="1">Cell membrane</location>
        <topology evidence="1">Single-pass type II membrane protein</topology>
    </subcellularLocation>
</comment>
<dbReference type="PANTHER" id="PTHR47529">
    <property type="entry name" value="PEPTIDYL-PROLYL CIS-TRANS ISOMERASE D"/>
    <property type="match status" value="1"/>
</dbReference>
<keyword evidence="3 8" id="KW-0812">Transmembrane</keyword>
<evidence type="ECO:0000256" key="2">
    <source>
        <dbReference type="ARBA" id="ARBA00022475"/>
    </source>
</evidence>
<dbReference type="InterPro" id="IPR027304">
    <property type="entry name" value="Trigger_fact/SurA_dom_sf"/>
</dbReference>
<dbReference type="STRING" id="1225476.A1D18_05295"/>
<evidence type="ECO:0000256" key="8">
    <source>
        <dbReference type="SAM" id="Phobius"/>
    </source>
</evidence>
<evidence type="ECO:0000256" key="1">
    <source>
        <dbReference type="ARBA" id="ARBA00004401"/>
    </source>
</evidence>
<dbReference type="GO" id="GO:0005886">
    <property type="term" value="C:plasma membrane"/>
    <property type="evidence" value="ECO:0007669"/>
    <property type="project" value="UniProtKB-SubCell"/>
</dbReference>
<dbReference type="EMBL" id="LUKY01000033">
    <property type="protein sequence ID" value="OIZ94266.1"/>
    <property type="molecule type" value="Genomic_DNA"/>
</dbReference>
<dbReference type="InterPro" id="IPR052029">
    <property type="entry name" value="PpiD_chaperone"/>
</dbReference>
<gene>
    <name evidence="10" type="ORF">A1D18_05295</name>
</gene>
<organism evidence="10 11">
    <name type="scientific">Candidatus Rickettsiella isopodorum</name>
    <dbReference type="NCBI Taxonomy" id="1225476"/>
    <lineage>
        <taxon>Bacteria</taxon>
        <taxon>Pseudomonadati</taxon>
        <taxon>Pseudomonadota</taxon>
        <taxon>Gammaproteobacteria</taxon>
        <taxon>Legionellales</taxon>
        <taxon>Coxiellaceae</taxon>
        <taxon>Rickettsiella</taxon>
    </lineage>
</organism>
<evidence type="ECO:0000313" key="10">
    <source>
        <dbReference type="EMBL" id="OIZ94266.1"/>
    </source>
</evidence>
<keyword evidence="11" id="KW-1185">Reference proteome</keyword>
<proteinExistence type="inferred from homology"/>
<keyword evidence="5 8" id="KW-0472">Membrane</keyword>
<evidence type="ECO:0000256" key="6">
    <source>
        <dbReference type="ARBA" id="ARBA00023186"/>
    </source>
</evidence>
<keyword evidence="4 8" id="KW-1133">Transmembrane helix</keyword>
<evidence type="ECO:0000313" key="11">
    <source>
        <dbReference type="Proteomes" id="UP000183924"/>
    </source>
</evidence>
<dbReference type="Pfam" id="PF13145">
    <property type="entry name" value="Rotamase_2"/>
    <property type="match status" value="1"/>
</dbReference>
<dbReference type="PANTHER" id="PTHR47529:SF1">
    <property type="entry name" value="PERIPLASMIC CHAPERONE PPID"/>
    <property type="match status" value="1"/>
</dbReference>